<organism evidence="1">
    <name type="scientific">marine sediment metagenome</name>
    <dbReference type="NCBI Taxonomy" id="412755"/>
    <lineage>
        <taxon>unclassified sequences</taxon>
        <taxon>metagenomes</taxon>
        <taxon>ecological metagenomes</taxon>
    </lineage>
</organism>
<comment type="caution">
    <text evidence="1">The sequence shown here is derived from an EMBL/GenBank/DDBJ whole genome shotgun (WGS) entry which is preliminary data.</text>
</comment>
<reference evidence="1" key="1">
    <citation type="journal article" date="2014" name="Front. Microbiol.">
        <title>High frequency of phylogenetically diverse reductive dehalogenase-homologous genes in deep subseafloor sedimentary metagenomes.</title>
        <authorList>
            <person name="Kawai M."/>
            <person name="Futagami T."/>
            <person name="Toyoda A."/>
            <person name="Takaki Y."/>
            <person name="Nishi S."/>
            <person name="Hori S."/>
            <person name="Arai W."/>
            <person name="Tsubouchi T."/>
            <person name="Morono Y."/>
            <person name="Uchiyama I."/>
            <person name="Ito T."/>
            <person name="Fujiyama A."/>
            <person name="Inagaki F."/>
            <person name="Takami H."/>
        </authorList>
    </citation>
    <scope>NUCLEOTIDE SEQUENCE</scope>
    <source>
        <strain evidence="1">Expedition CK06-06</strain>
    </source>
</reference>
<dbReference type="EMBL" id="BARV01011596">
    <property type="protein sequence ID" value="GAI09874.1"/>
    <property type="molecule type" value="Genomic_DNA"/>
</dbReference>
<protein>
    <submittedName>
        <fullName evidence="1">Uncharacterized protein</fullName>
    </submittedName>
</protein>
<dbReference type="AlphaFoldDB" id="X1MU00"/>
<proteinExistence type="predicted"/>
<evidence type="ECO:0000313" key="1">
    <source>
        <dbReference type="EMBL" id="GAI09874.1"/>
    </source>
</evidence>
<accession>X1MU00</accession>
<feature type="non-terminal residue" evidence="1">
    <location>
        <position position="1"/>
    </location>
</feature>
<name>X1MU00_9ZZZZ</name>
<gene>
    <name evidence="1" type="ORF">S06H3_21911</name>
</gene>
<sequence length="68" mass="7988">CACKSVFFNKRWRLSRSAIWAGRYPVPIFSNKLGGQQYSNGNIYNDSVYKRIDIEKIKKLIEKIKFSL</sequence>